<evidence type="ECO:0000313" key="3">
    <source>
        <dbReference type="EMBL" id="SER28495.1"/>
    </source>
</evidence>
<evidence type="ECO:0000256" key="1">
    <source>
        <dbReference type="SAM" id="Coils"/>
    </source>
</evidence>
<dbReference type="RefSeq" id="WP_089986637.1">
    <property type="nucleotide sequence ID" value="NZ_CP189820.1"/>
</dbReference>
<comment type="caution">
    <text evidence="3">The sequence shown here is derived from an EMBL/GenBank/DDBJ whole genome shotgun (WGS) entry which is preliminary data.</text>
</comment>
<protein>
    <submittedName>
        <fullName evidence="3">Uncharacterized protein</fullName>
    </submittedName>
</protein>
<name>A0A1H9MYK8_9BACI</name>
<evidence type="ECO:0000313" key="4">
    <source>
        <dbReference type="Proteomes" id="UP000199410"/>
    </source>
</evidence>
<feature type="coiled-coil region" evidence="1">
    <location>
        <begin position="32"/>
        <end position="66"/>
    </location>
</feature>
<organism evidence="3 4">
    <name type="scientific">Lysinibacillus fusiformis</name>
    <dbReference type="NCBI Taxonomy" id="28031"/>
    <lineage>
        <taxon>Bacteria</taxon>
        <taxon>Bacillati</taxon>
        <taxon>Bacillota</taxon>
        <taxon>Bacilli</taxon>
        <taxon>Bacillales</taxon>
        <taxon>Bacillaceae</taxon>
        <taxon>Lysinibacillus</taxon>
    </lineage>
</organism>
<dbReference type="EMBL" id="FOEL01000013">
    <property type="protein sequence ID" value="SER28495.1"/>
    <property type="molecule type" value="Genomic_DNA"/>
</dbReference>
<sequence>MTEGTQSIFLKDRWITTSILFYFTKVGDYVQNEKFGERLASAEVEIKNQENRISKLEGNHELLYRLTLVSEQQQEMNKHQQIQLNRMDKTFNNINMNLTKLNMSQVELQEDVKDIGKRVDSIEDDLKQETAKDNLSISDMIKQYLHWWILIPTVIIGALILKILGL</sequence>
<keyword evidence="1" id="KW-0175">Coiled coil</keyword>
<keyword evidence="2" id="KW-0472">Membrane</keyword>
<feature type="transmembrane region" description="Helical" evidence="2">
    <location>
        <begin position="144"/>
        <end position="164"/>
    </location>
</feature>
<accession>A0A1H9MYK8</accession>
<reference evidence="3 4" key="1">
    <citation type="submission" date="2016-10" db="EMBL/GenBank/DDBJ databases">
        <authorList>
            <person name="Varghese N."/>
            <person name="Submissions S."/>
        </authorList>
    </citation>
    <scope>NUCLEOTIDE SEQUENCE [LARGE SCALE GENOMIC DNA]</scope>
    <source>
        <strain evidence="3 4">TC-13</strain>
    </source>
</reference>
<dbReference type="AlphaFoldDB" id="A0A1H9MYK8"/>
<keyword evidence="2" id="KW-0812">Transmembrane</keyword>
<dbReference type="Proteomes" id="UP000199410">
    <property type="component" value="Unassembled WGS sequence"/>
</dbReference>
<gene>
    <name evidence="3" type="ORF">SAMN02787113_03420</name>
</gene>
<keyword evidence="2" id="KW-1133">Transmembrane helix</keyword>
<proteinExistence type="predicted"/>
<evidence type="ECO:0000256" key="2">
    <source>
        <dbReference type="SAM" id="Phobius"/>
    </source>
</evidence>